<reference evidence="1" key="1">
    <citation type="submission" date="2022-11" db="EMBL/GenBank/DDBJ databases">
        <title>Draft genome sequences of strains of Pseudomonas imrae sp. nov.</title>
        <authorList>
            <person name="Salva Serra F."/>
            <person name="Nimje P."/>
            <person name="Moore E.R.B."/>
            <person name="Marathe N.P."/>
        </authorList>
    </citation>
    <scope>NUCLEOTIDE SEQUENCE</scope>
    <source>
        <strain evidence="1">15FMM2</strain>
    </source>
</reference>
<organism evidence="1 2">
    <name type="scientific">Pseudomonas imrae</name>
    <dbReference type="NCBI Taxonomy" id="2992837"/>
    <lineage>
        <taxon>Bacteria</taxon>
        <taxon>Pseudomonadati</taxon>
        <taxon>Pseudomonadota</taxon>
        <taxon>Gammaproteobacteria</taxon>
        <taxon>Pseudomonadales</taxon>
        <taxon>Pseudomonadaceae</taxon>
        <taxon>Pseudomonas</taxon>
    </lineage>
</organism>
<accession>A0ACC7PK17</accession>
<dbReference type="EMBL" id="JAPEQY010000016">
    <property type="protein sequence ID" value="MFO2479631.1"/>
    <property type="molecule type" value="Genomic_DNA"/>
</dbReference>
<evidence type="ECO:0000313" key="2">
    <source>
        <dbReference type="Proteomes" id="UP001637618"/>
    </source>
</evidence>
<gene>
    <name evidence="1" type="ORF">OOJ96_19695</name>
</gene>
<protein>
    <submittedName>
        <fullName evidence="1">Uncharacterized protein</fullName>
    </submittedName>
</protein>
<sequence>MIRENLPSLRVVEEAREYLKSAQLIERHARNGDFGLFWPAALNAGLACELYLKSFLVELDPNHPGDREDPEGYLKLISGLPNDKHDLRALYKAILPELAEQLRQISNRLSPGFPLEDRIQACSKLFVETRYTYEARSAQRFDDEVFELAPHLDQVLEEMTRRPVSS</sequence>
<name>A0ACC7PK17_9PSED</name>
<keyword evidence="2" id="KW-1185">Reference proteome</keyword>
<comment type="caution">
    <text evidence="1">The sequence shown here is derived from an EMBL/GenBank/DDBJ whole genome shotgun (WGS) entry which is preliminary data.</text>
</comment>
<evidence type="ECO:0000313" key="1">
    <source>
        <dbReference type="EMBL" id="MFO2479631.1"/>
    </source>
</evidence>
<proteinExistence type="predicted"/>
<dbReference type="Proteomes" id="UP001637618">
    <property type="component" value="Unassembled WGS sequence"/>
</dbReference>